<name>A0A3A8F0N4_9GAMM</name>
<dbReference type="OrthoDB" id="6710935at2"/>
<proteinExistence type="predicted"/>
<protein>
    <submittedName>
        <fullName evidence="1">Uncharacterized protein</fullName>
    </submittedName>
</protein>
<keyword evidence="2" id="KW-1185">Reference proteome</keyword>
<dbReference type="Proteomes" id="UP000280405">
    <property type="component" value="Unassembled WGS sequence"/>
</dbReference>
<comment type="caution">
    <text evidence="1">The sequence shown here is derived from an EMBL/GenBank/DDBJ whole genome shotgun (WGS) entry which is preliminary data.</text>
</comment>
<evidence type="ECO:0000313" key="2">
    <source>
        <dbReference type="Proteomes" id="UP000280405"/>
    </source>
</evidence>
<dbReference type="AlphaFoldDB" id="A0A3A8F0N4"/>
<dbReference type="EMBL" id="RAXT01000003">
    <property type="protein sequence ID" value="RKG39978.1"/>
    <property type="molecule type" value="Genomic_DNA"/>
</dbReference>
<gene>
    <name evidence="1" type="ORF">D7V20_02585</name>
</gene>
<sequence length="274" mass="31587">MFVTAQLKPVTAFVEGNALSEKAQNALQLYYLNLEATLLRAKVLREFSTIKSYSIIQNKILPQQASLAYLFAPFILSNLNKTVVYTTPSSPTVLNILNQYYQADQKHSSEHKKASNPSKVLDALNIFLDIQKLEMSDADFIYSNLIKALCRADVSTIFLITDLNLDLNKVLDIESFFNVRIIQIRSYAEQNIPDSALINMNQLLFKNKHEFYSDLCHQFSHINAQLLQHCDQYRFDQAQHLIEDMFYSEHIVEKLSVYSEYMQTCLQHEKAALI</sequence>
<accession>A0A3A8F0N4</accession>
<organism evidence="1 2">
    <name type="scientific">Acinetobacter rongchengensis</name>
    <dbReference type="NCBI Taxonomy" id="2419601"/>
    <lineage>
        <taxon>Bacteria</taxon>
        <taxon>Pseudomonadati</taxon>
        <taxon>Pseudomonadota</taxon>
        <taxon>Gammaproteobacteria</taxon>
        <taxon>Moraxellales</taxon>
        <taxon>Moraxellaceae</taxon>
        <taxon>Acinetobacter</taxon>
    </lineage>
</organism>
<reference evidence="1 2" key="1">
    <citation type="submission" date="2018-09" db="EMBL/GenBank/DDBJ databases">
        <title>The draft genome of Acinetobacter spp. strains.</title>
        <authorList>
            <person name="Qin J."/>
            <person name="Feng Y."/>
            <person name="Zong Z."/>
        </authorList>
    </citation>
    <scope>NUCLEOTIDE SEQUENCE [LARGE SCALE GENOMIC DNA]</scope>
    <source>
        <strain evidence="1 2">WCHAc060115</strain>
    </source>
</reference>
<evidence type="ECO:0000313" key="1">
    <source>
        <dbReference type="EMBL" id="RKG39978.1"/>
    </source>
</evidence>
<dbReference type="RefSeq" id="WP_120382781.1">
    <property type="nucleotide sequence ID" value="NZ_RAXT01000003.1"/>
</dbReference>